<protein>
    <recommendedName>
        <fullName evidence="2">Baseplate protein J-like domain-containing protein</fullName>
    </recommendedName>
</protein>
<sequence>MNWYQWLLTRLGVPAGASISADLATIDTVVDGLNTLLGRAVYHMDFWSEIDDLITLNATAANEALPSVVVAEIPAGAIILRVIAMIKIGEFEDTSGAENSIVLAGTEHIQVKETAGGAFTDAIKLLAAQWFTGASLHRGGDVLIGNIDIAGEVNANDTYDFQIENADVTAANLLLRDVQCGLRVYFTLE</sequence>
<evidence type="ECO:0000313" key="1">
    <source>
        <dbReference type="EMBL" id="KKL63930.1"/>
    </source>
</evidence>
<dbReference type="AlphaFoldDB" id="A0A0F9G301"/>
<comment type="caution">
    <text evidence="1">The sequence shown here is derived from an EMBL/GenBank/DDBJ whole genome shotgun (WGS) entry which is preliminary data.</text>
</comment>
<evidence type="ECO:0008006" key="2">
    <source>
        <dbReference type="Google" id="ProtNLM"/>
    </source>
</evidence>
<proteinExistence type="predicted"/>
<accession>A0A0F9G301</accession>
<dbReference type="EMBL" id="LAZR01028002">
    <property type="protein sequence ID" value="KKL63930.1"/>
    <property type="molecule type" value="Genomic_DNA"/>
</dbReference>
<name>A0A0F9G301_9ZZZZ</name>
<gene>
    <name evidence="1" type="ORF">LCGC14_2170190</name>
</gene>
<reference evidence="1" key="1">
    <citation type="journal article" date="2015" name="Nature">
        <title>Complex archaea that bridge the gap between prokaryotes and eukaryotes.</title>
        <authorList>
            <person name="Spang A."/>
            <person name="Saw J.H."/>
            <person name="Jorgensen S.L."/>
            <person name="Zaremba-Niedzwiedzka K."/>
            <person name="Martijn J."/>
            <person name="Lind A.E."/>
            <person name="van Eijk R."/>
            <person name="Schleper C."/>
            <person name="Guy L."/>
            <person name="Ettema T.J."/>
        </authorList>
    </citation>
    <scope>NUCLEOTIDE SEQUENCE</scope>
</reference>
<organism evidence="1">
    <name type="scientific">marine sediment metagenome</name>
    <dbReference type="NCBI Taxonomy" id="412755"/>
    <lineage>
        <taxon>unclassified sequences</taxon>
        <taxon>metagenomes</taxon>
        <taxon>ecological metagenomes</taxon>
    </lineage>
</organism>